<proteinExistence type="predicted"/>
<feature type="region of interest" description="Disordered" evidence="1">
    <location>
        <begin position="454"/>
        <end position="486"/>
    </location>
</feature>
<dbReference type="AlphaFoldDB" id="A0A4Y2BH70"/>
<feature type="compositionally biased region" description="Pro residues" evidence="1">
    <location>
        <begin position="1055"/>
        <end position="1066"/>
    </location>
</feature>
<feature type="compositionally biased region" description="Basic and acidic residues" evidence="1">
    <location>
        <begin position="510"/>
        <end position="521"/>
    </location>
</feature>
<accession>A0A4Y2BH70</accession>
<feature type="region of interest" description="Disordered" evidence="1">
    <location>
        <begin position="506"/>
        <end position="533"/>
    </location>
</feature>
<evidence type="ECO:0000313" key="3">
    <source>
        <dbReference type="Proteomes" id="UP000499080"/>
    </source>
</evidence>
<name>A0A4Y2BH70_ARAVE</name>
<protein>
    <submittedName>
        <fullName evidence="2">Uncharacterized protein</fullName>
    </submittedName>
</protein>
<evidence type="ECO:0000256" key="1">
    <source>
        <dbReference type="SAM" id="MobiDB-lite"/>
    </source>
</evidence>
<feature type="compositionally biased region" description="Low complexity" evidence="1">
    <location>
        <begin position="617"/>
        <end position="629"/>
    </location>
</feature>
<organism evidence="2 3">
    <name type="scientific">Araneus ventricosus</name>
    <name type="common">Orbweaver spider</name>
    <name type="synonym">Epeira ventricosa</name>
    <dbReference type="NCBI Taxonomy" id="182803"/>
    <lineage>
        <taxon>Eukaryota</taxon>
        <taxon>Metazoa</taxon>
        <taxon>Ecdysozoa</taxon>
        <taxon>Arthropoda</taxon>
        <taxon>Chelicerata</taxon>
        <taxon>Arachnida</taxon>
        <taxon>Araneae</taxon>
        <taxon>Araneomorphae</taxon>
        <taxon>Entelegynae</taxon>
        <taxon>Araneoidea</taxon>
        <taxon>Araneidae</taxon>
        <taxon>Araneus</taxon>
    </lineage>
</organism>
<dbReference type="OrthoDB" id="19092at2759"/>
<feature type="region of interest" description="Disordered" evidence="1">
    <location>
        <begin position="1"/>
        <end position="62"/>
    </location>
</feature>
<feature type="compositionally biased region" description="Polar residues" evidence="1">
    <location>
        <begin position="222"/>
        <end position="241"/>
    </location>
</feature>
<dbReference type="EMBL" id="BGPR01000080">
    <property type="protein sequence ID" value="GBL91590.1"/>
    <property type="molecule type" value="Genomic_DNA"/>
</dbReference>
<sequence length="1175" mass="128909">MSKKSRSQFYVDTPLGHDLPSQRHSMYVSQSEVDHYPKQDLSSASSSATLPSTAGSVDRLTGLGEKKNPRFFTLKPKTSFSLRPFFSSTSSLSPSKKNRRKSIETAYPLRDSYVQTDQDDRAYDEVGVQTLNASTVDVPVQTCFREWEEDDRYSYYSRRPFAVGAHRPGYYRLPSAGYSSSAPTTPVLKPTRSESANPTGTKNSVVAPLVSSKLLKYAAPGDSSSSHSEKTFTTSSTQEDVNSAIIAKPQETPVVSAPKPSAEYSPVNKSIASAPVDTANSKPQAEESVQESPKSAKHTTSLPPISEDNKETYDNTDEPSEVSSGIRVISHAVNVPPSALKVERTDSPVRHSAKIKTVHFDLSDSESPKPSPKVEKKSVPRNIDKDFIALLKDLDILTDSPSHLTNDSENNKLKISLNAVPESAPKQTILSSKLRSAFDILHQDVLPPILEHSNETSEVEPQVPENSNEELINKPETTEENDSRTNVPILQSKADSAANLQENICSSPSAERDKDENKLKANEGVSPKSTSPIVFTSSKSDLDVENCNNRENVYDNIIKRNTSENVSLPTLPSFFDSSPRCSKPFAELDVVEKVSESVVPAVPLTDYQDTSEEKMLSRSSSRSSVRSNSRSDFNAKRFDSCENLEQLEEEIIKSLCDPINDNFETNIMAQPNSAATFGTFENRCPSAAQMRSAILDRLLSGETADTVIPSNYTESPNLYQDNTIGSLSNKHIAVSPKLEHSNYDSPFQSPVPPQTDSIKNFYPIKNVVESPKNNSAFLFPEKNALRPGVAEQSAAGAPLLASASNTISDGNFNNMSLQSTPVHPEISEKGFTSDSSSSKNCDFTNCLRPSELQNSPFLNKISSSSMACRVSPEKVHTQLIAPAPYVPRSENNEPKVAKPNGQCDYASCLKPSQVQNSLFTAELSELTASKLGNDVIRTNSPLTARTNSPVFRKSSSSPTVLKSTENIVLKDNIPDQEKSHKSEVTIILKTPEPNKILNSSEIKEEVLDDGVIELPPVFSTKKEPLCNYSEVQSIPHVESPTNMTTQSVTDNFSQVPPPPPPPPPPVSKLKTTGMNSNTNENSLESMIRNAHSNLIKTEPSTEPKLPAPKTPVMMELEKHFETQRRNSADAAQNQERRGSAKSEIVIWPSPGKIENNNIYKEIVCTVIFCFLHFTA</sequence>
<feature type="compositionally biased region" description="Polar residues" evidence="1">
    <location>
        <begin position="22"/>
        <end position="31"/>
    </location>
</feature>
<feature type="compositionally biased region" description="Polar residues" evidence="1">
    <location>
        <begin position="290"/>
        <end position="303"/>
    </location>
</feature>
<feature type="compositionally biased region" description="Basic and acidic residues" evidence="1">
    <location>
        <begin position="471"/>
        <end position="483"/>
    </location>
</feature>
<feature type="compositionally biased region" description="Polar residues" evidence="1">
    <location>
        <begin position="193"/>
        <end position="204"/>
    </location>
</feature>
<reference evidence="2 3" key="1">
    <citation type="journal article" date="2019" name="Sci. Rep.">
        <title>Orb-weaving spider Araneus ventricosus genome elucidates the spidroin gene catalogue.</title>
        <authorList>
            <person name="Kono N."/>
            <person name="Nakamura H."/>
            <person name="Ohtoshi R."/>
            <person name="Moran D.A.P."/>
            <person name="Shinohara A."/>
            <person name="Yoshida Y."/>
            <person name="Fujiwara M."/>
            <person name="Mori M."/>
            <person name="Tomita M."/>
            <person name="Arakawa K."/>
        </authorList>
    </citation>
    <scope>NUCLEOTIDE SEQUENCE [LARGE SCALE GENOMIC DNA]</scope>
</reference>
<evidence type="ECO:0000313" key="2">
    <source>
        <dbReference type="EMBL" id="GBL91590.1"/>
    </source>
</evidence>
<feature type="region of interest" description="Disordered" evidence="1">
    <location>
        <begin position="1036"/>
        <end position="1076"/>
    </location>
</feature>
<gene>
    <name evidence="2" type="ORF">AVEN_23646_1</name>
</gene>
<feature type="region of interest" description="Disordered" evidence="1">
    <location>
        <begin position="605"/>
        <end position="629"/>
    </location>
</feature>
<feature type="region of interest" description="Disordered" evidence="1">
    <location>
        <begin position="218"/>
        <end position="328"/>
    </location>
</feature>
<dbReference type="Proteomes" id="UP000499080">
    <property type="component" value="Unassembled WGS sequence"/>
</dbReference>
<comment type="caution">
    <text evidence="2">The sequence shown here is derived from an EMBL/GenBank/DDBJ whole genome shotgun (WGS) entry which is preliminary data.</text>
</comment>
<keyword evidence="3" id="KW-1185">Reference proteome</keyword>
<feature type="compositionally biased region" description="Polar residues" evidence="1">
    <location>
        <begin position="1039"/>
        <end position="1054"/>
    </location>
</feature>
<feature type="compositionally biased region" description="Low complexity" evidence="1">
    <location>
        <begin position="41"/>
        <end position="56"/>
    </location>
</feature>
<feature type="region of interest" description="Disordered" evidence="1">
    <location>
        <begin position="176"/>
        <end position="204"/>
    </location>
</feature>